<dbReference type="PANTHER" id="PTHR24348">
    <property type="entry name" value="SERINE/THREONINE-PROTEIN KINASE UNC-51-RELATED"/>
    <property type="match status" value="1"/>
</dbReference>
<feature type="region of interest" description="Disordered" evidence="1">
    <location>
        <begin position="466"/>
        <end position="569"/>
    </location>
</feature>
<dbReference type="Gene3D" id="2.60.40.1790">
    <property type="entry name" value="Fungal immunomodulatory protein Fve"/>
    <property type="match status" value="1"/>
</dbReference>
<proteinExistence type="predicted"/>
<feature type="compositionally biased region" description="Polar residues" evidence="1">
    <location>
        <begin position="34"/>
        <end position="49"/>
    </location>
</feature>
<keyword evidence="3" id="KW-0418">Kinase</keyword>
<protein>
    <submittedName>
        <fullName evidence="3">Kinase-like domain-containing protein</fullName>
    </submittedName>
</protein>
<feature type="region of interest" description="Disordered" evidence="1">
    <location>
        <begin position="240"/>
        <end position="268"/>
    </location>
</feature>
<dbReference type="PANTHER" id="PTHR24348:SF68">
    <property type="entry name" value="SERINE_THREONINE-PROTEIN KINASE ATG1C"/>
    <property type="match status" value="1"/>
</dbReference>
<feature type="domain" description="Protein kinase" evidence="2">
    <location>
        <begin position="119"/>
        <end position="462"/>
    </location>
</feature>
<evidence type="ECO:0000313" key="4">
    <source>
        <dbReference type="Proteomes" id="UP001215598"/>
    </source>
</evidence>
<keyword evidence="3" id="KW-0808">Transferase</keyword>
<keyword evidence="4" id="KW-1185">Reference proteome</keyword>
<feature type="compositionally biased region" description="Low complexity" evidence="1">
    <location>
        <begin position="480"/>
        <end position="491"/>
    </location>
</feature>
<feature type="compositionally biased region" description="Polar residues" evidence="1">
    <location>
        <begin position="469"/>
        <end position="479"/>
    </location>
</feature>
<reference evidence="3" key="1">
    <citation type="submission" date="2023-03" db="EMBL/GenBank/DDBJ databases">
        <title>Massive genome expansion in bonnet fungi (Mycena s.s.) driven by repeated elements and novel gene families across ecological guilds.</title>
        <authorList>
            <consortium name="Lawrence Berkeley National Laboratory"/>
            <person name="Harder C.B."/>
            <person name="Miyauchi S."/>
            <person name="Viragh M."/>
            <person name="Kuo A."/>
            <person name="Thoen E."/>
            <person name="Andreopoulos B."/>
            <person name="Lu D."/>
            <person name="Skrede I."/>
            <person name="Drula E."/>
            <person name="Henrissat B."/>
            <person name="Morin E."/>
            <person name="Kohler A."/>
            <person name="Barry K."/>
            <person name="LaButti K."/>
            <person name="Morin E."/>
            <person name="Salamov A."/>
            <person name="Lipzen A."/>
            <person name="Mereny Z."/>
            <person name="Hegedus B."/>
            <person name="Baldrian P."/>
            <person name="Stursova M."/>
            <person name="Weitz H."/>
            <person name="Taylor A."/>
            <person name="Grigoriev I.V."/>
            <person name="Nagy L.G."/>
            <person name="Martin F."/>
            <person name="Kauserud H."/>
        </authorList>
    </citation>
    <scope>NUCLEOTIDE SEQUENCE</scope>
    <source>
        <strain evidence="3">CBHHK182m</strain>
    </source>
</reference>
<dbReference type="SUPFAM" id="SSF56112">
    <property type="entry name" value="Protein kinase-like (PK-like)"/>
    <property type="match status" value="1"/>
</dbReference>
<dbReference type="Proteomes" id="UP001215598">
    <property type="component" value="Unassembled WGS sequence"/>
</dbReference>
<sequence length="693" mass="77231">MIAETDDGAISLVAEHTDGAPLIRTEVTAFVDESSPSAPSRIQPQTSRTHPAELFPDESRNRSQLEKDNSGHASRLSFLLEDVLQQGDIVGEGVELQGETIHLVSPIEAKDNMEPAREFEVVRRLGAGSYALVYQVLEVLQRAPPSEDHLGSEIDSKHSRSPSTMYGREYVIKCLSKADLDDEALKGQMEEITIHQSLHKHPNIVTLHRALETSSFFLLVLEYVPGEDLFYFLEQARDHDESSPTPRPADLFETGSHTPPPTPSLLSTMNSSQLLSRTRLRLISSMFCQMCDAIAACHVQQVFHRDIKPENFLVTDSYSEIDGRRERKVIVKLTDFGLSTTDVESFDMDCGSAPYMSYECRNNVSPTYRPCAADVWSLGIVLINMLYHCNPWTDTKEGECDSFNLFRQHPVNFFMQRFVGMTHPVAELLANKVFNVLDDPKDDSERISAAEFGIWAKELPDLLGEDMPSYTTPLTQGHQISPSIPFSHPPSARQGSDQDVEEQREEREFPNQGKAGSHPPSSSQSPATTWRGLDPEASSVSRVLAIRSRTGSLTRRKSTNAGPVTKKPSKWKLSFGKLSASSASALGLVSPVTLSLPPRWTRGNPNSYIDSLTIPNPPSDKRYSYRVMKGDDDLGIRPTYERDPNGSQRVNLLEYNSGYGIPDRTRIRVYAVDEVGNTEMIAEWPGSRFKLAG</sequence>
<dbReference type="GO" id="GO:0004674">
    <property type="term" value="F:protein serine/threonine kinase activity"/>
    <property type="evidence" value="ECO:0007669"/>
    <property type="project" value="InterPro"/>
</dbReference>
<feature type="compositionally biased region" description="Basic and acidic residues" evidence="1">
    <location>
        <begin position="57"/>
        <end position="70"/>
    </location>
</feature>
<dbReference type="GO" id="GO:0002682">
    <property type="term" value="P:regulation of immune system process"/>
    <property type="evidence" value="ECO:0007669"/>
    <property type="project" value="InterPro"/>
</dbReference>
<dbReference type="AlphaFoldDB" id="A0AAD7MIQ6"/>
<dbReference type="Gene3D" id="3.30.200.20">
    <property type="entry name" value="Phosphorylase Kinase, domain 1"/>
    <property type="match status" value="1"/>
</dbReference>
<accession>A0AAD7MIQ6</accession>
<dbReference type="InterPro" id="IPR008271">
    <property type="entry name" value="Ser/Thr_kinase_AS"/>
</dbReference>
<dbReference type="SUPFAM" id="SSF101542">
    <property type="entry name" value="Fungal immunomodulatory protein, FIP"/>
    <property type="match status" value="1"/>
</dbReference>
<dbReference type="Pfam" id="PF09259">
    <property type="entry name" value="Fve"/>
    <property type="match status" value="1"/>
</dbReference>
<dbReference type="InterPro" id="IPR036344">
    <property type="entry name" value="FIP_sf"/>
</dbReference>
<dbReference type="Pfam" id="PF00069">
    <property type="entry name" value="Pkinase"/>
    <property type="match status" value="1"/>
</dbReference>
<dbReference type="GO" id="GO:0010506">
    <property type="term" value="P:regulation of autophagy"/>
    <property type="evidence" value="ECO:0007669"/>
    <property type="project" value="InterPro"/>
</dbReference>
<dbReference type="InterPro" id="IPR053742">
    <property type="entry name" value="Fungal_ImmunoLectin_sf"/>
</dbReference>
<dbReference type="PROSITE" id="PS50011">
    <property type="entry name" value="PROTEIN_KINASE_DOM"/>
    <property type="match status" value="1"/>
</dbReference>
<dbReference type="GO" id="GO:0030246">
    <property type="term" value="F:carbohydrate binding"/>
    <property type="evidence" value="ECO:0007669"/>
    <property type="project" value="InterPro"/>
</dbReference>
<feature type="region of interest" description="Disordered" evidence="1">
    <location>
        <begin position="31"/>
        <end position="70"/>
    </location>
</feature>
<organism evidence="3 4">
    <name type="scientific">Mycena metata</name>
    <dbReference type="NCBI Taxonomy" id="1033252"/>
    <lineage>
        <taxon>Eukaryota</taxon>
        <taxon>Fungi</taxon>
        <taxon>Dikarya</taxon>
        <taxon>Basidiomycota</taxon>
        <taxon>Agaricomycotina</taxon>
        <taxon>Agaricomycetes</taxon>
        <taxon>Agaricomycetidae</taxon>
        <taxon>Agaricales</taxon>
        <taxon>Marasmiineae</taxon>
        <taxon>Mycenaceae</taxon>
        <taxon>Mycena</taxon>
    </lineage>
</organism>
<dbReference type="InterPro" id="IPR015339">
    <property type="entry name" value="Immunomodulatory_FIP-Fve_fun"/>
</dbReference>
<evidence type="ECO:0000259" key="2">
    <source>
        <dbReference type="PROSITE" id="PS50011"/>
    </source>
</evidence>
<comment type="caution">
    <text evidence="3">The sequence shown here is derived from an EMBL/GenBank/DDBJ whole genome shotgun (WGS) entry which is preliminary data.</text>
</comment>
<dbReference type="GO" id="GO:0005524">
    <property type="term" value="F:ATP binding"/>
    <property type="evidence" value="ECO:0007669"/>
    <property type="project" value="InterPro"/>
</dbReference>
<dbReference type="PROSITE" id="PS00108">
    <property type="entry name" value="PROTEIN_KINASE_ST"/>
    <property type="match status" value="1"/>
</dbReference>
<feature type="compositionally biased region" description="Polar residues" evidence="1">
    <location>
        <begin position="519"/>
        <end position="528"/>
    </location>
</feature>
<dbReference type="SMART" id="SM00220">
    <property type="entry name" value="S_TKc"/>
    <property type="match status" value="1"/>
</dbReference>
<dbReference type="InterPro" id="IPR045269">
    <property type="entry name" value="Atg1-like"/>
</dbReference>
<dbReference type="EMBL" id="JARKIB010000269">
    <property type="protein sequence ID" value="KAJ7718079.1"/>
    <property type="molecule type" value="Genomic_DNA"/>
</dbReference>
<dbReference type="InterPro" id="IPR000719">
    <property type="entry name" value="Prot_kinase_dom"/>
</dbReference>
<gene>
    <name evidence="3" type="ORF">B0H16DRAFT_426515</name>
</gene>
<evidence type="ECO:0000313" key="3">
    <source>
        <dbReference type="EMBL" id="KAJ7718079.1"/>
    </source>
</evidence>
<dbReference type="GO" id="GO:0005737">
    <property type="term" value="C:cytoplasm"/>
    <property type="evidence" value="ECO:0007669"/>
    <property type="project" value="TreeGrafter"/>
</dbReference>
<name>A0AAD7MIQ6_9AGAR</name>
<evidence type="ECO:0000256" key="1">
    <source>
        <dbReference type="SAM" id="MobiDB-lite"/>
    </source>
</evidence>
<dbReference type="InterPro" id="IPR011009">
    <property type="entry name" value="Kinase-like_dom_sf"/>
</dbReference>
<dbReference type="Gene3D" id="1.10.510.10">
    <property type="entry name" value="Transferase(Phosphotransferase) domain 1"/>
    <property type="match status" value="1"/>
</dbReference>